<sequence length="374" mass="42044">MELLPEGCIANAISFTTPRDACRLSSVSTIFKSAAESDAVWESFLPPDYSTLLSSSSSSSSLRSSSKKELYFSLCHNPIFIDEGKKDGQRAVPCRPRPIKGSPRVLVLVPCRAHYSFRAVPTRAVPWAVPPACLKSKPGTAHVRAVPCRVLYRDVLVPCRAVRTRAVPRAVRPIGHLYIQQSFSLDKQSGKKCYMISARDLLIIWSSTSAYWRWISIPEARFPEVAELIRVCWLEIRGKISTRSLSPGTLYTAYLVYKLTAGSYGFEYQPVSVSVGLVNGETQTQTVYLHEERGLRQGYHGLLNRSSSQASTPKENVCYFPKERKDEWLEIELGDFFNEEDEHGELEMSVLELKGHWKRGLVIQGIDIRPKLGK</sequence>
<evidence type="ECO:0000313" key="1">
    <source>
        <dbReference type="EMBL" id="KAH9734418.1"/>
    </source>
</evidence>
<name>A0ACB8JP97_CITSI</name>
<accession>A0ACB8JP97</accession>
<dbReference type="Proteomes" id="UP000829398">
    <property type="component" value="Chromosome 6"/>
</dbReference>
<proteinExistence type="predicted"/>
<organism evidence="1 2">
    <name type="scientific">Citrus sinensis</name>
    <name type="common">Sweet orange</name>
    <name type="synonym">Citrus aurantium var. sinensis</name>
    <dbReference type="NCBI Taxonomy" id="2711"/>
    <lineage>
        <taxon>Eukaryota</taxon>
        <taxon>Viridiplantae</taxon>
        <taxon>Streptophyta</taxon>
        <taxon>Embryophyta</taxon>
        <taxon>Tracheophyta</taxon>
        <taxon>Spermatophyta</taxon>
        <taxon>Magnoliopsida</taxon>
        <taxon>eudicotyledons</taxon>
        <taxon>Gunneridae</taxon>
        <taxon>Pentapetalae</taxon>
        <taxon>rosids</taxon>
        <taxon>malvids</taxon>
        <taxon>Sapindales</taxon>
        <taxon>Rutaceae</taxon>
        <taxon>Aurantioideae</taxon>
        <taxon>Citrus</taxon>
    </lineage>
</organism>
<comment type="caution">
    <text evidence="1">The sequence shown here is derived from an EMBL/GenBank/DDBJ whole genome shotgun (WGS) entry which is preliminary data.</text>
</comment>
<gene>
    <name evidence="1" type="ORF">KPL71_017368</name>
</gene>
<keyword evidence="2" id="KW-1185">Reference proteome</keyword>
<dbReference type="EMBL" id="CM039175">
    <property type="protein sequence ID" value="KAH9734418.1"/>
    <property type="molecule type" value="Genomic_DNA"/>
</dbReference>
<evidence type="ECO:0000313" key="2">
    <source>
        <dbReference type="Proteomes" id="UP000829398"/>
    </source>
</evidence>
<reference evidence="2" key="1">
    <citation type="journal article" date="2023" name="Hortic. Res.">
        <title>A chromosome-level phased genome enabling allele-level studies in sweet orange: a case study on citrus Huanglongbing tolerance.</title>
        <authorList>
            <person name="Wu B."/>
            <person name="Yu Q."/>
            <person name="Deng Z."/>
            <person name="Duan Y."/>
            <person name="Luo F."/>
            <person name="Gmitter F. Jr."/>
        </authorList>
    </citation>
    <scope>NUCLEOTIDE SEQUENCE [LARGE SCALE GENOMIC DNA]</scope>
    <source>
        <strain evidence="2">cv. Valencia</strain>
    </source>
</reference>
<protein>
    <submittedName>
        <fullName evidence="1">F-box protein</fullName>
    </submittedName>
</protein>